<feature type="region of interest" description="Disordered" evidence="1">
    <location>
        <begin position="99"/>
        <end position="123"/>
    </location>
</feature>
<protein>
    <submittedName>
        <fullName evidence="2">Uncharacterized protein</fullName>
    </submittedName>
</protein>
<organism evidence="2 3">
    <name type="scientific">Sphingobacterium hungaricum</name>
    <dbReference type="NCBI Taxonomy" id="2082723"/>
    <lineage>
        <taxon>Bacteria</taxon>
        <taxon>Pseudomonadati</taxon>
        <taxon>Bacteroidota</taxon>
        <taxon>Sphingobacteriia</taxon>
        <taxon>Sphingobacteriales</taxon>
        <taxon>Sphingobacteriaceae</taxon>
        <taxon>Sphingobacterium</taxon>
    </lineage>
</organism>
<evidence type="ECO:0000256" key="1">
    <source>
        <dbReference type="SAM" id="MobiDB-lite"/>
    </source>
</evidence>
<evidence type="ECO:0000313" key="2">
    <source>
        <dbReference type="EMBL" id="MBE8714895.1"/>
    </source>
</evidence>
<dbReference type="EMBL" id="PRDK01000009">
    <property type="protein sequence ID" value="MBE8714895.1"/>
    <property type="molecule type" value="Genomic_DNA"/>
</dbReference>
<comment type="caution">
    <text evidence="2">The sequence shown here is derived from an EMBL/GenBank/DDBJ whole genome shotgun (WGS) entry which is preliminary data.</text>
</comment>
<keyword evidence="3" id="KW-1185">Reference proteome</keyword>
<accession>A0A928UX73</accession>
<feature type="compositionally biased region" description="Acidic residues" evidence="1">
    <location>
        <begin position="110"/>
        <end position="123"/>
    </location>
</feature>
<feature type="compositionally biased region" description="Basic and acidic residues" evidence="1">
    <location>
        <begin position="99"/>
        <end position="109"/>
    </location>
</feature>
<reference evidence="2" key="1">
    <citation type="submission" date="2018-02" db="EMBL/GenBank/DDBJ databases">
        <authorList>
            <person name="Vasarhelyi B.M."/>
            <person name="Deshmukh S."/>
            <person name="Balint B."/>
            <person name="Kukolya J."/>
        </authorList>
    </citation>
    <scope>NUCLEOTIDE SEQUENCE</scope>
    <source>
        <strain evidence="2">KB22</strain>
    </source>
</reference>
<proteinExistence type="predicted"/>
<gene>
    <name evidence="2" type="ORF">C4F49_14525</name>
</gene>
<dbReference type="AlphaFoldDB" id="A0A928UX73"/>
<dbReference type="RefSeq" id="WP_196936752.1">
    <property type="nucleotide sequence ID" value="NZ_MU158698.1"/>
</dbReference>
<feature type="region of interest" description="Disordered" evidence="1">
    <location>
        <begin position="1"/>
        <end position="65"/>
    </location>
</feature>
<name>A0A928UX73_9SPHI</name>
<dbReference type="Proteomes" id="UP000616201">
    <property type="component" value="Unassembled WGS sequence"/>
</dbReference>
<sequence>MIEQSRKPENEDDDFMPNDFAFDKDKGSYELDVNDNDPDWDHPSDYETIAEGAKDDDSTYDNSNPLVGDEYADREDLIDDEFNDEGIRIVGKKDLKISKLDEELSRTEEDYRDDLDEEGYPKK</sequence>
<evidence type="ECO:0000313" key="3">
    <source>
        <dbReference type="Proteomes" id="UP000616201"/>
    </source>
</evidence>